<dbReference type="RefSeq" id="WP_034245828.1">
    <property type="nucleotide sequence ID" value="NZ_AQRA01000009.1"/>
</dbReference>
<feature type="repeat" description="TPR" evidence="3">
    <location>
        <begin position="367"/>
        <end position="400"/>
    </location>
</feature>
<dbReference type="InterPro" id="IPR024983">
    <property type="entry name" value="CHAT_dom"/>
</dbReference>
<dbReference type="EMBL" id="AQRA01000009">
    <property type="protein sequence ID" value="EZH72206.1"/>
    <property type="molecule type" value="Genomic_DNA"/>
</dbReference>
<dbReference type="InterPro" id="IPR019734">
    <property type="entry name" value="TPR_rpt"/>
</dbReference>
<evidence type="ECO:0000256" key="1">
    <source>
        <dbReference type="ARBA" id="ARBA00022737"/>
    </source>
</evidence>
<evidence type="ECO:0000313" key="7">
    <source>
        <dbReference type="Proteomes" id="UP000023541"/>
    </source>
</evidence>
<dbReference type="STRING" id="1317122.ATO12_25060"/>
<gene>
    <name evidence="6" type="ORF">ATO12_25060</name>
</gene>
<dbReference type="InterPro" id="IPR011990">
    <property type="entry name" value="TPR-like_helical_dom_sf"/>
</dbReference>
<keyword evidence="4" id="KW-0472">Membrane</keyword>
<feature type="repeat" description="TPR" evidence="3">
    <location>
        <begin position="493"/>
        <end position="526"/>
    </location>
</feature>
<dbReference type="OrthoDB" id="9771112at2"/>
<dbReference type="PANTHER" id="PTHR45641:SF1">
    <property type="entry name" value="AAA+ ATPASE DOMAIN-CONTAINING PROTEIN"/>
    <property type="match status" value="1"/>
</dbReference>
<dbReference type="SUPFAM" id="SSF81901">
    <property type="entry name" value="HCP-like"/>
    <property type="match status" value="2"/>
</dbReference>
<protein>
    <recommendedName>
        <fullName evidence="5">CHAT domain-containing protein</fullName>
    </recommendedName>
</protein>
<feature type="repeat" description="TPR" evidence="3">
    <location>
        <begin position="165"/>
        <end position="198"/>
    </location>
</feature>
<keyword evidence="2 3" id="KW-0802">TPR repeat</keyword>
<feature type="repeat" description="TPR" evidence="3">
    <location>
        <begin position="290"/>
        <end position="323"/>
    </location>
</feature>
<keyword evidence="4" id="KW-1133">Transmembrane helix</keyword>
<dbReference type="InterPro" id="IPR006597">
    <property type="entry name" value="Sel1-like"/>
</dbReference>
<feature type="repeat" description="TPR" evidence="3">
    <location>
        <begin position="207"/>
        <end position="240"/>
    </location>
</feature>
<organism evidence="6 7">
    <name type="scientific">Aquimarina atlantica</name>
    <dbReference type="NCBI Taxonomy" id="1317122"/>
    <lineage>
        <taxon>Bacteria</taxon>
        <taxon>Pseudomonadati</taxon>
        <taxon>Bacteroidota</taxon>
        <taxon>Flavobacteriia</taxon>
        <taxon>Flavobacteriales</taxon>
        <taxon>Flavobacteriaceae</taxon>
        <taxon>Aquimarina</taxon>
    </lineage>
</organism>
<dbReference type="eggNOG" id="COG4995">
    <property type="taxonomic scope" value="Bacteria"/>
</dbReference>
<evidence type="ECO:0000313" key="6">
    <source>
        <dbReference type="EMBL" id="EZH72206.1"/>
    </source>
</evidence>
<dbReference type="Gene3D" id="1.25.40.10">
    <property type="entry name" value="Tetratricopeptide repeat domain"/>
    <property type="match status" value="4"/>
</dbReference>
<feature type="repeat" description="TPR" evidence="3">
    <location>
        <begin position="248"/>
        <end position="281"/>
    </location>
</feature>
<evidence type="ECO:0000259" key="5">
    <source>
        <dbReference type="Pfam" id="PF12770"/>
    </source>
</evidence>
<dbReference type="Pfam" id="PF13424">
    <property type="entry name" value="TPR_12"/>
    <property type="match status" value="5"/>
</dbReference>
<feature type="repeat" description="TPR" evidence="3">
    <location>
        <begin position="330"/>
        <end position="363"/>
    </location>
</feature>
<dbReference type="Pfam" id="PF12770">
    <property type="entry name" value="CHAT"/>
    <property type="match status" value="1"/>
</dbReference>
<dbReference type="SMART" id="SM00028">
    <property type="entry name" value="TPR"/>
    <property type="match status" value="13"/>
</dbReference>
<dbReference type="Proteomes" id="UP000023541">
    <property type="component" value="Unassembled WGS sequence"/>
</dbReference>
<keyword evidence="7" id="KW-1185">Reference proteome</keyword>
<feature type="repeat" description="TPR" evidence="3">
    <location>
        <begin position="409"/>
        <end position="442"/>
    </location>
</feature>
<dbReference type="eggNOG" id="COG0457">
    <property type="taxonomic scope" value="Bacteria"/>
</dbReference>
<dbReference type="SMART" id="SM00671">
    <property type="entry name" value="SEL1"/>
    <property type="match status" value="5"/>
</dbReference>
<keyword evidence="1" id="KW-0677">Repeat</keyword>
<sequence length="1187" mass="135803">MTITIQSIPYKNALLYCVIGILFLYTTLGYTQTITDTTVASQHFTKADVLLAERKLDSAVVYFKKALPIYQKANAWERVARCYNKIAESQRRNRKYDESYKNAQKVLEISITYLPEHNEEKAIAYENMGKYYETNNSDYKTALGYYEKGLKIRTRIYAKDHPAIANSYSRIGYMYYVKKDYNKAMKYQEKALDMRIKAFGENHLDIAYSYLDIGNIFLMQRKYDKALLYYQKSLIIRKINGSNDIAIANSIFCIGLAYDRKEDYDKALPYFDQALSIRINILDRNHKDVAICYRVIGLVYKNQGAYDKALPYFEKYLSSAVNRNEKTSIVTALNHIGICYKNKGAYDRALYYYNQAMNIDDNKKYMQAMYNNIGVIYKYKGAYSKALNYLKKALHENLKARGKNHLFVALNYNNIGNVYRLKKEYDQSLLYYKKALAIRTQLFYQNNSHIADSHNDIGELYALKREYDKALHYTNKALIIRIAVFGENHPDVADSYESIGNIYQAQTDYNTALEHYQKALAIRQHVFGEHHPKVAQSYTKIAKVYAIQKEFASSLAHYDQSIVANTKLKAQTKATFTTDHYLNLDVLLTSLLGKAKTYTALYTESNDIDDLNGAIHTYQKADALINTIRQTYTNYQDKVRFAQKAAAVYQGAIAAQLLVYDTKKEQSSLEQAFYYAEKSKANTLKELLTDANAKTYTGLPADLVALEKELRIDKAFYQSKITELYSGSRMSTKDSLKMVRYENTLFDISNRQDSLTAVLEQNYPKYYQLKHENAIVTVRDIQRHLNDNTTVLEFFTSERITYAFTISKDKIAVQELATPNLTITIEQLRKAIASQNLAAYKTSAYALYNQLMAPIANTLRQGDTFAGDELIIIPDGPLWHLNFELLLTQKDTTNNPADLSYLLKEYAITYANAANLLFAKDKSEQPPQQRQECLAFSFSDSTITTNTMSLAALRSTGIDLPGTRKEIKAISNIIDGQYYYGSQAIEANFKKNAGRYAILHLALHGDVDNERPENSRLYFTKSKDTIEDNLLYSHELFALDIPAELTVLSACYTGTGKIAKGEGIMSLGSAFQYAGTKSLLLSSWEVSDQTTPKLMQYFYTNLKAGMNKAKALQQAKLQYLATANINRTQPFYWGGFYLVGDSSPIAFESNTLWYWVALIVLVLIGVEVFWYRRRVKNVITSTSLSDR</sequence>
<evidence type="ECO:0000256" key="2">
    <source>
        <dbReference type="ARBA" id="ARBA00022803"/>
    </source>
</evidence>
<reference evidence="6 7" key="1">
    <citation type="submission" date="2014-04" db="EMBL/GenBank/DDBJ databases">
        <title>Aquimarina sp. 22II-S11-z7 Genome Sequencing.</title>
        <authorList>
            <person name="Lai Q."/>
        </authorList>
    </citation>
    <scope>NUCLEOTIDE SEQUENCE [LARGE SCALE GENOMIC DNA]</scope>
    <source>
        <strain evidence="6 7">22II-S11-z7</strain>
    </source>
</reference>
<keyword evidence="4" id="KW-0812">Transmembrane</keyword>
<dbReference type="PROSITE" id="PS50293">
    <property type="entry name" value="TPR_REGION"/>
    <property type="match status" value="1"/>
</dbReference>
<feature type="domain" description="CHAT" evidence="5">
    <location>
        <begin position="843"/>
        <end position="1141"/>
    </location>
</feature>
<dbReference type="Pfam" id="PF13181">
    <property type="entry name" value="TPR_8"/>
    <property type="match status" value="1"/>
</dbReference>
<feature type="transmembrane region" description="Helical" evidence="4">
    <location>
        <begin position="1152"/>
        <end position="1171"/>
    </location>
</feature>
<dbReference type="PANTHER" id="PTHR45641">
    <property type="entry name" value="TETRATRICOPEPTIDE REPEAT PROTEIN (AFU_ORTHOLOGUE AFUA_6G03870)"/>
    <property type="match status" value="1"/>
</dbReference>
<comment type="caution">
    <text evidence="6">The sequence shown here is derived from an EMBL/GenBank/DDBJ whole genome shotgun (WGS) entry which is preliminary data.</text>
</comment>
<evidence type="ECO:0000256" key="4">
    <source>
        <dbReference type="SAM" id="Phobius"/>
    </source>
</evidence>
<name>A0A023BQD9_9FLAO</name>
<dbReference type="PROSITE" id="PS50005">
    <property type="entry name" value="TPR"/>
    <property type="match status" value="8"/>
</dbReference>
<feature type="transmembrane region" description="Helical" evidence="4">
    <location>
        <begin position="12"/>
        <end position="31"/>
    </location>
</feature>
<evidence type="ECO:0000256" key="3">
    <source>
        <dbReference type="PROSITE-ProRule" id="PRU00339"/>
    </source>
</evidence>
<dbReference type="AlphaFoldDB" id="A0A023BQD9"/>
<proteinExistence type="predicted"/>
<accession>A0A023BQD9</accession>